<dbReference type="ExpressionAtlas" id="A0A2K2BUR7">
    <property type="expression patterns" value="baseline and differential"/>
</dbReference>
<keyword evidence="14" id="KW-1185">Reference proteome</keyword>
<dbReference type="InterPro" id="IPR013083">
    <property type="entry name" value="Znf_RING/FYVE/PHD"/>
</dbReference>
<evidence type="ECO:0000256" key="8">
    <source>
        <dbReference type="ARBA" id="ARBA00022833"/>
    </source>
</evidence>
<comment type="catalytic activity">
    <reaction evidence="1">
        <text>S-ubiquitinyl-[E2 ubiquitin-conjugating enzyme]-L-cysteine + [acceptor protein]-L-lysine = [E2 ubiquitin-conjugating enzyme]-L-cysteine + N(6)-ubiquitinyl-[acceptor protein]-L-lysine.</text>
        <dbReference type="EC" id="2.3.2.27"/>
    </reaction>
</comment>
<dbReference type="Gene3D" id="3.30.40.10">
    <property type="entry name" value="Zinc/RING finger domain, C3HC4 (zinc finger)"/>
    <property type="match status" value="1"/>
</dbReference>
<evidence type="ECO:0000256" key="6">
    <source>
        <dbReference type="ARBA" id="ARBA00022771"/>
    </source>
</evidence>
<dbReference type="PROSITE" id="PS50089">
    <property type="entry name" value="ZF_RING_2"/>
    <property type="match status" value="1"/>
</dbReference>
<keyword evidence="11" id="KW-0472">Membrane</keyword>
<evidence type="ECO:0000259" key="12">
    <source>
        <dbReference type="PROSITE" id="PS50089"/>
    </source>
</evidence>
<evidence type="ECO:0000313" key="13">
    <source>
        <dbReference type="EMBL" id="PNT53488.1"/>
    </source>
</evidence>
<feature type="compositionally biased region" description="Polar residues" evidence="10">
    <location>
        <begin position="168"/>
        <end position="190"/>
    </location>
</feature>
<dbReference type="EMBL" id="CM009290">
    <property type="protein sequence ID" value="PNT53488.1"/>
    <property type="molecule type" value="Genomic_DNA"/>
</dbReference>
<keyword evidence="5" id="KW-0479">Metal-binding</keyword>
<dbReference type="AlphaFoldDB" id="A0A2K2BUR7"/>
<sequence>MGIPQAPAPPHLYPQQLQLKLYQAFIFSIPILFSIILFLLFYLFYLKRRASSISSPPHIIPGSSNQATLYHASSICQIGLKEEFKDKLPIVLFDEELMTKDSQCCVCLGEFEIEEEVLQIPSCKHVFHIDCIHHWLHSNSTCPLCRCYVIFPTTKFCTSPLQSSGPMILPQSSANSHHPQNMTSEPQQQEDVGAGSTEQFVIPMEGPASVTTQLRDSSGLPELSISMESGRGSTNGESVILHIRTHSPRRENLPPHEVEISR</sequence>
<dbReference type="Pfam" id="PF13639">
    <property type="entry name" value="zf-RING_2"/>
    <property type="match status" value="1"/>
</dbReference>
<evidence type="ECO:0000313" key="14">
    <source>
        <dbReference type="Proteomes" id="UP000006729"/>
    </source>
</evidence>
<reference evidence="13" key="2">
    <citation type="submission" date="2017-07" db="EMBL/GenBank/DDBJ databases">
        <title>WGS assembly of Populus trichocarpa.</title>
        <authorList>
            <person name="Tuskan G."/>
            <person name="Difazio S."/>
            <person name="Jansson S."/>
            <person name="Bohlmann J."/>
            <person name="Grigoriev I."/>
            <person name="Hellsten U."/>
            <person name="Putnam N."/>
            <person name="Ralph S."/>
            <person name="Rombauts S."/>
            <person name="Salamov A."/>
            <person name="Schein J."/>
            <person name="Sterck L."/>
            <person name="Aerts A."/>
            <person name="Bhalerao R."/>
            <person name="Bhalerao R."/>
            <person name="Blaudez D."/>
            <person name="Boerjan W."/>
            <person name="Brun A."/>
            <person name="Brunner A."/>
            <person name="Busov V."/>
            <person name="Campbell M."/>
            <person name="Carlson J."/>
            <person name="Chalot M."/>
            <person name="Chapman J."/>
            <person name="Chen G."/>
            <person name="Cooper D."/>
            <person name="Coutinho P."/>
            <person name="Couturier J."/>
            <person name="Covert S."/>
            <person name="Cronk Q."/>
            <person name="Cunningham R."/>
            <person name="Davis J."/>
            <person name="Degroeve S."/>
            <person name="Dejardin A."/>
            <person name="Depamphilis C."/>
            <person name="Detter J."/>
            <person name="Dirks B."/>
            <person name="Dubchak I."/>
            <person name="Duplessis S."/>
            <person name="Ehlting J."/>
            <person name="Ellis B."/>
            <person name="Gendler K."/>
            <person name="Goodstein D."/>
            <person name="Gribskov M."/>
            <person name="Grimwood J."/>
            <person name="Groover A."/>
            <person name="Gunter L."/>
            <person name="Hamberger B."/>
            <person name="Heinze B."/>
            <person name="Helariutta Y."/>
            <person name="Henrissat B."/>
            <person name="Holligan D."/>
            <person name="Holt R."/>
            <person name="Huang W."/>
            <person name="Islam-Faridi N."/>
            <person name="Jones S."/>
            <person name="Jones-Rhoades M."/>
            <person name="Jorgensen R."/>
            <person name="Joshi C."/>
            <person name="Kangasjarvi J."/>
            <person name="Karlsson J."/>
            <person name="Kelleher C."/>
            <person name="Kirkpatrick R."/>
            <person name="Kirst M."/>
            <person name="Kohler A."/>
            <person name="Kalluri U."/>
            <person name="Larimer F."/>
            <person name="Leebens-Mack J."/>
            <person name="Leple J."/>
            <person name="Locascio P."/>
            <person name="Lou Y."/>
            <person name="Lucas S."/>
            <person name="Martin F."/>
            <person name="Montanini B."/>
            <person name="Napoli C."/>
            <person name="Nelson D."/>
            <person name="Nelson C."/>
            <person name="Nieminen K."/>
            <person name="Nilsson O."/>
            <person name="Pereda V."/>
            <person name="Peter G."/>
            <person name="Philippe R."/>
            <person name="Pilate G."/>
            <person name="Poliakov A."/>
            <person name="Razumovskaya J."/>
            <person name="Richardson P."/>
            <person name="Rinaldi C."/>
            <person name="Ritland K."/>
            <person name="Rouze P."/>
            <person name="Ryaboy D."/>
            <person name="Schmutz J."/>
            <person name="Schrader J."/>
            <person name="Segerman B."/>
            <person name="Shin H."/>
            <person name="Siddiqui A."/>
            <person name="Sterky F."/>
            <person name="Terry A."/>
            <person name="Tsai C."/>
            <person name="Uberbacher E."/>
            <person name="Unneberg P."/>
            <person name="Vahala J."/>
            <person name="Wall K."/>
            <person name="Wessler S."/>
            <person name="Yang G."/>
            <person name="Yin T."/>
            <person name="Douglas C."/>
            <person name="Marra M."/>
            <person name="Sandberg G."/>
            <person name="Van De Peer Y."/>
            <person name="Rokhsar D."/>
        </authorList>
    </citation>
    <scope>NUCLEOTIDE SEQUENCE</scope>
    <source>
        <strain evidence="13">Nisqually-1</strain>
    </source>
</reference>
<evidence type="ECO:0000256" key="9">
    <source>
        <dbReference type="PROSITE-ProRule" id="PRU00175"/>
    </source>
</evidence>
<keyword evidence="7" id="KW-0833">Ubl conjugation pathway</keyword>
<dbReference type="EMBL" id="CM009290">
    <property type="protein sequence ID" value="RQO84615.1"/>
    <property type="molecule type" value="Genomic_DNA"/>
</dbReference>
<keyword evidence="11" id="KW-1133">Transmembrane helix</keyword>
<evidence type="ECO:0000256" key="5">
    <source>
        <dbReference type="ARBA" id="ARBA00022723"/>
    </source>
</evidence>
<organism evidence="13 14">
    <name type="scientific">Populus trichocarpa</name>
    <name type="common">Western balsam poplar</name>
    <name type="synonym">Populus balsamifera subsp. trichocarpa</name>
    <dbReference type="NCBI Taxonomy" id="3694"/>
    <lineage>
        <taxon>Eukaryota</taxon>
        <taxon>Viridiplantae</taxon>
        <taxon>Streptophyta</taxon>
        <taxon>Embryophyta</taxon>
        <taxon>Tracheophyta</taxon>
        <taxon>Spermatophyta</taxon>
        <taxon>Magnoliopsida</taxon>
        <taxon>eudicotyledons</taxon>
        <taxon>Gunneridae</taxon>
        <taxon>Pentapetalae</taxon>
        <taxon>rosids</taxon>
        <taxon>fabids</taxon>
        <taxon>Malpighiales</taxon>
        <taxon>Salicaceae</taxon>
        <taxon>Saliceae</taxon>
        <taxon>Populus</taxon>
    </lineage>
</organism>
<dbReference type="InterPro" id="IPR044600">
    <property type="entry name" value="ATL1/ATL16-like"/>
</dbReference>
<keyword evidence="11" id="KW-0812">Transmembrane</keyword>
<reference evidence="13 14" key="1">
    <citation type="journal article" date="2006" name="Science">
        <title>The genome of black cottonwood, Populus trichocarpa (Torr. &amp; Gray).</title>
        <authorList>
            <person name="Tuskan G.A."/>
            <person name="Difazio S."/>
            <person name="Jansson S."/>
            <person name="Bohlmann J."/>
            <person name="Grigoriev I."/>
            <person name="Hellsten U."/>
            <person name="Putnam N."/>
            <person name="Ralph S."/>
            <person name="Rombauts S."/>
            <person name="Salamov A."/>
            <person name="Schein J."/>
            <person name="Sterck L."/>
            <person name="Aerts A."/>
            <person name="Bhalerao R.R."/>
            <person name="Bhalerao R.P."/>
            <person name="Blaudez D."/>
            <person name="Boerjan W."/>
            <person name="Brun A."/>
            <person name="Brunner A."/>
            <person name="Busov V."/>
            <person name="Campbell M."/>
            <person name="Carlson J."/>
            <person name="Chalot M."/>
            <person name="Chapman J."/>
            <person name="Chen G.L."/>
            <person name="Cooper D."/>
            <person name="Coutinho P.M."/>
            <person name="Couturier J."/>
            <person name="Covert S."/>
            <person name="Cronk Q."/>
            <person name="Cunningham R."/>
            <person name="Davis J."/>
            <person name="Degroeve S."/>
            <person name="Dejardin A."/>
            <person name="Depamphilis C."/>
            <person name="Detter J."/>
            <person name="Dirks B."/>
            <person name="Dubchak I."/>
            <person name="Duplessis S."/>
            <person name="Ehlting J."/>
            <person name="Ellis B."/>
            <person name="Gendler K."/>
            <person name="Goodstein D."/>
            <person name="Gribskov M."/>
            <person name="Grimwood J."/>
            <person name="Groover A."/>
            <person name="Gunter L."/>
            <person name="Hamberger B."/>
            <person name="Heinze B."/>
            <person name="Helariutta Y."/>
            <person name="Henrissat B."/>
            <person name="Holligan D."/>
            <person name="Holt R."/>
            <person name="Huang W."/>
            <person name="Islam-Faridi N."/>
            <person name="Jones S."/>
            <person name="Jones-Rhoades M."/>
            <person name="Jorgensen R."/>
            <person name="Joshi C."/>
            <person name="Kangasjarvi J."/>
            <person name="Karlsson J."/>
            <person name="Kelleher C."/>
            <person name="Kirkpatrick R."/>
            <person name="Kirst M."/>
            <person name="Kohler A."/>
            <person name="Kalluri U."/>
            <person name="Larimer F."/>
            <person name="Leebens-Mack J."/>
            <person name="Leple J.C."/>
            <person name="Locascio P."/>
            <person name="Lou Y."/>
            <person name="Lucas S."/>
            <person name="Martin F."/>
            <person name="Montanini B."/>
            <person name="Napoli C."/>
            <person name="Nelson D.R."/>
            <person name="Nelson C."/>
            <person name="Nieminen K."/>
            <person name="Nilsson O."/>
            <person name="Pereda V."/>
            <person name="Peter G."/>
            <person name="Philippe R."/>
            <person name="Pilate G."/>
            <person name="Poliakov A."/>
            <person name="Razumovskaya J."/>
            <person name="Richardson P."/>
            <person name="Rinaldi C."/>
            <person name="Ritland K."/>
            <person name="Rouze P."/>
            <person name="Ryaboy D."/>
            <person name="Schmutz J."/>
            <person name="Schrader J."/>
            <person name="Segerman B."/>
            <person name="Shin H."/>
            <person name="Siddiqui A."/>
            <person name="Sterky F."/>
            <person name="Terry A."/>
            <person name="Tsai C.J."/>
            <person name="Uberbacher E."/>
            <person name="Unneberg P."/>
            <person name="Vahala J."/>
            <person name="Wall K."/>
            <person name="Wessler S."/>
            <person name="Yang G."/>
            <person name="Yin T."/>
            <person name="Douglas C."/>
            <person name="Marra M."/>
            <person name="Sandberg G."/>
            <person name="Van de Peer Y."/>
            <person name="Rokhsar D."/>
        </authorList>
    </citation>
    <scope>NUCLEOTIDE SEQUENCE [LARGE SCALE GENOMIC DNA]</scope>
    <source>
        <strain evidence="14">cv. Nisqually</strain>
        <strain evidence="13">Nisqually-1</strain>
    </source>
</reference>
<evidence type="ECO:0000256" key="1">
    <source>
        <dbReference type="ARBA" id="ARBA00000900"/>
    </source>
</evidence>
<protein>
    <recommendedName>
        <fullName evidence="3">RING-type E3 ubiquitin transferase</fullName>
        <ecNumber evidence="3">2.3.2.27</ecNumber>
    </recommendedName>
</protein>
<evidence type="ECO:0000256" key="3">
    <source>
        <dbReference type="ARBA" id="ARBA00012483"/>
    </source>
</evidence>
<dbReference type="SMART" id="SM00184">
    <property type="entry name" value="RING"/>
    <property type="match status" value="1"/>
</dbReference>
<dbReference type="GO" id="GO:0008270">
    <property type="term" value="F:zinc ion binding"/>
    <property type="evidence" value="ECO:0007669"/>
    <property type="project" value="UniProtKB-KW"/>
</dbReference>
<keyword evidence="6 9" id="KW-0863">Zinc-finger</keyword>
<evidence type="ECO:0000256" key="2">
    <source>
        <dbReference type="ARBA" id="ARBA00004906"/>
    </source>
</evidence>
<dbReference type="Proteomes" id="UP000006729">
    <property type="component" value="Chromosome 1"/>
</dbReference>
<evidence type="ECO:0000256" key="7">
    <source>
        <dbReference type="ARBA" id="ARBA00022786"/>
    </source>
</evidence>
<proteinExistence type="predicted"/>
<accession>A0A2K2BUR7</accession>
<keyword evidence="4" id="KW-0808">Transferase</keyword>
<dbReference type="PANTHER" id="PTHR46913:SF23">
    <property type="entry name" value="E3 UBIQUITIN-PROTEIN LIGASE RHA4A-RELATED"/>
    <property type="match status" value="1"/>
</dbReference>
<dbReference type="GO" id="GO:0016020">
    <property type="term" value="C:membrane"/>
    <property type="evidence" value="ECO:0000318"/>
    <property type="project" value="GO_Central"/>
</dbReference>
<comment type="pathway">
    <text evidence="2">Protein modification; protein ubiquitination.</text>
</comment>
<dbReference type="GO" id="GO:0006511">
    <property type="term" value="P:ubiquitin-dependent protein catabolic process"/>
    <property type="evidence" value="ECO:0000318"/>
    <property type="project" value="GO_Central"/>
</dbReference>
<dbReference type="CDD" id="cd16461">
    <property type="entry name" value="RING-H2_EL5-like"/>
    <property type="match status" value="1"/>
</dbReference>
<dbReference type="EC" id="2.3.2.27" evidence="3"/>
<feature type="region of interest" description="Disordered" evidence="10">
    <location>
        <begin position="168"/>
        <end position="195"/>
    </location>
</feature>
<keyword evidence="8" id="KW-0862">Zinc</keyword>
<evidence type="ECO:0000256" key="4">
    <source>
        <dbReference type="ARBA" id="ARBA00022679"/>
    </source>
</evidence>
<dbReference type="GO" id="GO:0061630">
    <property type="term" value="F:ubiquitin protein ligase activity"/>
    <property type="evidence" value="ECO:0000318"/>
    <property type="project" value="GO_Central"/>
</dbReference>
<evidence type="ECO:0000256" key="10">
    <source>
        <dbReference type="SAM" id="MobiDB-lite"/>
    </source>
</evidence>
<gene>
    <name evidence="13" type="ORF">POPTR_001G088400</name>
</gene>
<evidence type="ECO:0000256" key="11">
    <source>
        <dbReference type="SAM" id="Phobius"/>
    </source>
</evidence>
<dbReference type="SUPFAM" id="SSF57850">
    <property type="entry name" value="RING/U-box"/>
    <property type="match status" value="1"/>
</dbReference>
<name>A0A2K2BUR7_POPTR</name>
<dbReference type="InterPro" id="IPR001841">
    <property type="entry name" value="Znf_RING"/>
</dbReference>
<dbReference type="InParanoid" id="A0A2K2BUR7"/>
<dbReference type="GO" id="GO:0016567">
    <property type="term" value="P:protein ubiquitination"/>
    <property type="evidence" value="ECO:0007669"/>
    <property type="project" value="InterPro"/>
</dbReference>
<feature type="domain" description="RING-type" evidence="12">
    <location>
        <begin position="104"/>
        <end position="146"/>
    </location>
</feature>
<dbReference type="PANTHER" id="PTHR46913">
    <property type="entry name" value="RING-H2 FINGER PROTEIN ATL16"/>
    <property type="match status" value="1"/>
</dbReference>
<feature type="transmembrane region" description="Helical" evidence="11">
    <location>
        <begin position="21"/>
        <end position="45"/>
    </location>
</feature>